<dbReference type="AlphaFoldDB" id="A0A066VCN4"/>
<proteinExistence type="predicted"/>
<keyword evidence="3" id="KW-1185">Reference proteome</keyword>
<evidence type="ECO:0000313" key="3">
    <source>
        <dbReference type="Proteomes" id="UP000027361"/>
    </source>
</evidence>
<dbReference type="OrthoDB" id="41238at2759"/>
<dbReference type="InterPro" id="IPR051908">
    <property type="entry name" value="Ribosomal_N-acetyltransferase"/>
</dbReference>
<dbReference type="RefSeq" id="XP_013240019.1">
    <property type="nucleotide sequence ID" value="XM_013384565.1"/>
</dbReference>
<organism evidence="2 3">
    <name type="scientific">Tilletiaria anomala (strain ATCC 24038 / CBS 436.72 / UBC 951)</name>
    <dbReference type="NCBI Taxonomy" id="1037660"/>
    <lineage>
        <taxon>Eukaryota</taxon>
        <taxon>Fungi</taxon>
        <taxon>Dikarya</taxon>
        <taxon>Basidiomycota</taxon>
        <taxon>Ustilaginomycotina</taxon>
        <taxon>Exobasidiomycetes</taxon>
        <taxon>Georgefischeriales</taxon>
        <taxon>Tilletiariaceae</taxon>
        <taxon>Tilletiaria</taxon>
    </lineage>
</organism>
<dbReference type="PROSITE" id="PS51186">
    <property type="entry name" value="GNAT"/>
    <property type="match status" value="1"/>
</dbReference>
<dbReference type="GeneID" id="25265466"/>
<evidence type="ECO:0000259" key="1">
    <source>
        <dbReference type="PROSITE" id="PS51186"/>
    </source>
</evidence>
<dbReference type="InterPro" id="IPR016181">
    <property type="entry name" value="Acyl_CoA_acyltransferase"/>
</dbReference>
<dbReference type="Proteomes" id="UP000027361">
    <property type="component" value="Unassembled WGS sequence"/>
</dbReference>
<dbReference type="HOGENOM" id="CLU_013985_1_2_1"/>
<dbReference type="Gene3D" id="3.40.630.30">
    <property type="match status" value="1"/>
</dbReference>
<dbReference type="InterPro" id="IPR000182">
    <property type="entry name" value="GNAT_dom"/>
</dbReference>
<reference evidence="2 3" key="1">
    <citation type="submission" date="2014-05" db="EMBL/GenBank/DDBJ databases">
        <title>Draft genome sequence of a rare smut relative, Tilletiaria anomala UBC 951.</title>
        <authorList>
            <consortium name="DOE Joint Genome Institute"/>
            <person name="Toome M."/>
            <person name="Kuo A."/>
            <person name="Henrissat B."/>
            <person name="Lipzen A."/>
            <person name="Tritt A."/>
            <person name="Yoshinaga Y."/>
            <person name="Zane M."/>
            <person name="Barry K."/>
            <person name="Grigoriev I.V."/>
            <person name="Spatafora J.W."/>
            <person name="Aimea M.C."/>
        </authorList>
    </citation>
    <scope>NUCLEOTIDE SEQUENCE [LARGE SCALE GENOMIC DNA]</scope>
    <source>
        <strain evidence="2 3">UBC 951</strain>
    </source>
</reference>
<feature type="domain" description="N-acetyltransferase" evidence="1">
    <location>
        <begin position="1"/>
        <end position="129"/>
    </location>
</feature>
<accession>A0A066VCN4</accession>
<dbReference type="SUPFAM" id="SSF55729">
    <property type="entry name" value="Acyl-CoA N-acyltransferases (Nat)"/>
    <property type="match status" value="1"/>
</dbReference>
<sequence>MPYSRPSNRAEFDTWLQDRSASGPDPFFYAVIDSQGEAQGIISYLNIVAGNGTIEVGHVLFGSSLQRSKTATELQYLLAKHAFEDLCYRRLEWKCDSLNARSKRAAVRLGYCFEGIFRKHWVYKGRSRDTAWFAMVDSDWPVIKKGFETWLAPENFDQKGAQLRELEACRGNTVTGSKTNGTES</sequence>
<dbReference type="GO" id="GO:0008999">
    <property type="term" value="F:protein-N-terminal-alanine acetyltransferase activity"/>
    <property type="evidence" value="ECO:0007669"/>
    <property type="project" value="TreeGrafter"/>
</dbReference>
<protein>
    <submittedName>
        <fullName evidence="2">Acetyltransferase</fullName>
    </submittedName>
</protein>
<dbReference type="InParanoid" id="A0A066VCN4"/>
<keyword evidence="2" id="KW-0808">Transferase</keyword>
<dbReference type="PANTHER" id="PTHR43441:SF2">
    <property type="entry name" value="FAMILY ACETYLTRANSFERASE, PUTATIVE (AFU_ORTHOLOGUE AFUA_7G00850)-RELATED"/>
    <property type="match status" value="1"/>
</dbReference>
<name>A0A066VCN4_TILAU</name>
<evidence type="ECO:0000313" key="2">
    <source>
        <dbReference type="EMBL" id="KDN36325.1"/>
    </source>
</evidence>
<dbReference type="Pfam" id="PF13302">
    <property type="entry name" value="Acetyltransf_3"/>
    <property type="match status" value="1"/>
</dbReference>
<dbReference type="EMBL" id="JMSN01000172">
    <property type="protein sequence ID" value="KDN36325.1"/>
    <property type="molecule type" value="Genomic_DNA"/>
</dbReference>
<dbReference type="GO" id="GO:1990189">
    <property type="term" value="F:protein N-terminal-serine acetyltransferase activity"/>
    <property type="evidence" value="ECO:0007669"/>
    <property type="project" value="TreeGrafter"/>
</dbReference>
<gene>
    <name evidence="2" type="ORF">K437DRAFT_260149</name>
</gene>
<comment type="caution">
    <text evidence="2">The sequence shown here is derived from an EMBL/GenBank/DDBJ whole genome shotgun (WGS) entry which is preliminary data.</text>
</comment>
<dbReference type="PANTHER" id="PTHR43441">
    <property type="entry name" value="RIBOSOMAL-PROTEIN-SERINE ACETYLTRANSFERASE"/>
    <property type="match status" value="1"/>
</dbReference>